<evidence type="ECO:0000313" key="3">
    <source>
        <dbReference type="EMBL" id="PCC38318.1"/>
    </source>
</evidence>
<dbReference type="AlphaFoldDB" id="A0A2A3YGD1"/>
<reference evidence="3 4" key="1">
    <citation type="journal article" date="2017" name="Elife">
        <title>Extensive horizontal gene transfer in cheese-associated bacteria.</title>
        <authorList>
            <person name="Bonham K.S."/>
            <person name="Wolfe B.E."/>
            <person name="Dutton R.J."/>
        </authorList>
    </citation>
    <scope>NUCLEOTIDE SEQUENCE [LARGE SCALE GENOMIC DNA]</scope>
    <source>
        <strain evidence="3 4">341_9</strain>
    </source>
</reference>
<accession>A0A2A3YGD1</accession>
<dbReference type="InterPro" id="IPR000182">
    <property type="entry name" value="GNAT_dom"/>
</dbReference>
<comment type="caution">
    <text evidence="3">The sequence shown here is derived from an EMBL/GenBank/DDBJ whole genome shotgun (WGS) entry which is preliminary data.</text>
</comment>
<dbReference type="GeneID" id="95328226"/>
<dbReference type="InterPro" id="IPR036527">
    <property type="entry name" value="SCP2_sterol-bd_dom_sf"/>
</dbReference>
<keyword evidence="3" id="KW-0808">Transferase</keyword>
<evidence type="ECO:0000259" key="2">
    <source>
        <dbReference type="PROSITE" id="PS51186"/>
    </source>
</evidence>
<dbReference type="Gene3D" id="3.30.1050.10">
    <property type="entry name" value="SCP2 sterol-binding domain"/>
    <property type="match status" value="1"/>
</dbReference>
<dbReference type="EMBL" id="NRGR01000024">
    <property type="protein sequence ID" value="PCC38318.1"/>
    <property type="molecule type" value="Genomic_DNA"/>
</dbReference>
<dbReference type="RefSeq" id="WP_096166076.1">
    <property type="nucleotide sequence ID" value="NZ_BAAAIQ010000004.1"/>
</dbReference>
<protein>
    <submittedName>
        <fullName evidence="3">GNAT family N-acetyltransferase</fullName>
    </submittedName>
</protein>
<dbReference type="InterPro" id="IPR051554">
    <property type="entry name" value="Acetyltransferase_Eis"/>
</dbReference>
<dbReference type="OrthoDB" id="3498897at2"/>
<feature type="domain" description="N-acetyltransferase" evidence="2">
    <location>
        <begin position="1"/>
        <end position="151"/>
    </location>
</feature>
<dbReference type="InterPro" id="IPR041380">
    <property type="entry name" value="Acetyltransf_17"/>
</dbReference>
<dbReference type="PANTHER" id="PTHR37817">
    <property type="entry name" value="N-ACETYLTRANSFERASE EIS"/>
    <property type="match status" value="1"/>
</dbReference>
<dbReference type="SUPFAM" id="SSF55718">
    <property type="entry name" value="SCP-like"/>
    <property type="match status" value="1"/>
</dbReference>
<sequence>MRVRELTVDDNVAYRSLSAGAFGGGFEAVESRPFSAGETAIGIGSEQLPGGAPGVVAAGARIRHDRITLGGGVVDCGGISGLAVHPAHRGDGLFRELITATIARCAQEQLPMSMLYPSHPAIYRRAGYQVVASVQRLLVPIVDLQHLPKMPDRRLVPVTGASMPRLHGLYRELTAEDNGMLTREGPLFPAGLPSGGWSALLLEDHDGIAHGYVSWTRTAGENGGAGLEVHEILGRTREDRLALLRSLGSWSTVTESVVLRVRTEDPVLDVLPGSGARPVDGLPLVMMRVIDTAAAFEARRAPAGLAGAVRLVVEDDTVPEGTCRSAGSWLLSAADGRVAASPDEGSAPEDGSIPGDTGVPDAASSPGGEAAEVLGTARWDIHAAGLLLMGGRTLADARRLGLSAIADPAAEQFLDALLAGPRPSVLDAF</sequence>
<dbReference type="InterPro" id="IPR016181">
    <property type="entry name" value="Acyl_CoA_acyltransferase"/>
</dbReference>
<dbReference type="Pfam" id="PF13527">
    <property type="entry name" value="Acetyltransf_9"/>
    <property type="match status" value="1"/>
</dbReference>
<organism evidence="3 4">
    <name type="scientific">Brachybacterium alimentarium</name>
    <dbReference type="NCBI Taxonomy" id="47845"/>
    <lineage>
        <taxon>Bacteria</taxon>
        <taxon>Bacillati</taxon>
        <taxon>Actinomycetota</taxon>
        <taxon>Actinomycetes</taxon>
        <taxon>Micrococcales</taxon>
        <taxon>Dermabacteraceae</taxon>
        <taxon>Brachybacterium</taxon>
    </lineage>
</organism>
<dbReference type="Proteomes" id="UP000218598">
    <property type="component" value="Unassembled WGS sequence"/>
</dbReference>
<keyword evidence="4" id="KW-1185">Reference proteome</keyword>
<dbReference type="GO" id="GO:0030649">
    <property type="term" value="P:aminoglycoside antibiotic catabolic process"/>
    <property type="evidence" value="ECO:0007669"/>
    <property type="project" value="TreeGrafter"/>
</dbReference>
<name>A0A2A3YGD1_9MICO</name>
<dbReference type="PROSITE" id="PS51186">
    <property type="entry name" value="GNAT"/>
    <property type="match status" value="1"/>
</dbReference>
<dbReference type="PANTHER" id="PTHR37817:SF1">
    <property type="entry name" value="N-ACETYLTRANSFERASE EIS"/>
    <property type="match status" value="1"/>
</dbReference>
<dbReference type="Gene3D" id="3.40.630.30">
    <property type="match status" value="2"/>
</dbReference>
<evidence type="ECO:0000256" key="1">
    <source>
        <dbReference type="SAM" id="MobiDB-lite"/>
    </source>
</evidence>
<proteinExistence type="predicted"/>
<evidence type="ECO:0000313" key="4">
    <source>
        <dbReference type="Proteomes" id="UP000218598"/>
    </source>
</evidence>
<gene>
    <name evidence="3" type="ORF">CIK66_14895</name>
</gene>
<dbReference type="Pfam" id="PF17668">
    <property type="entry name" value="Acetyltransf_17"/>
    <property type="match status" value="1"/>
</dbReference>
<feature type="region of interest" description="Disordered" evidence="1">
    <location>
        <begin position="338"/>
        <end position="369"/>
    </location>
</feature>
<dbReference type="GO" id="GO:0034069">
    <property type="term" value="F:aminoglycoside N-acetyltransferase activity"/>
    <property type="evidence" value="ECO:0007669"/>
    <property type="project" value="TreeGrafter"/>
</dbReference>
<dbReference type="SUPFAM" id="SSF55729">
    <property type="entry name" value="Acyl-CoA N-acyltransferases (Nat)"/>
    <property type="match status" value="1"/>
</dbReference>